<organism evidence="2 3">
    <name type="scientific">Ascobolus immersus RN42</name>
    <dbReference type="NCBI Taxonomy" id="1160509"/>
    <lineage>
        <taxon>Eukaryota</taxon>
        <taxon>Fungi</taxon>
        <taxon>Dikarya</taxon>
        <taxon>Ascomycota</taxon>
        <taxon>Pezizomycotina</taxon>
        <taxon>Pezizomycetes</taxon>
        <taxon>Pezizales</taxon>
        <taxon>Ascobolaceae</taxon>
        <taxon>Ascobolus</taxon>
    </lineage>
</organism>
<dbReference type="EMBL" id="ML119785">
    <property type="protein sequence ID" value="RPA74621.1"/>
    <property type="molecule type" value="Genomic_DNA"/>
</dbReference>
<accession>A0A3N4HRF2</accession>
<sequence>MSLLLGMPADAAAHHRHEFSPTSPSQLTPTTTSFFAQLSFIRTVPEYSLCPRRPTIVLEEPEPPSTALGLVPTSPANPDNDDEDEEDHQVVITPPKRTTPKLKTISQLAYPPPHSLTLLKSKAPPLVQFQRLSSVPRPVPVYDLVGASTAASLLGRTALRAYPGAELVLVDSEQYDDLDSDTSDTDKPARSVVAGLSFTTKKDSPSLGQVTMQYGLTWDVKKIPSGFEFTLLDELTSTKRTARWVRRSSKRRQTLSSPTDVLTRPEDRYIFSVLSSSSRKHPILATLTRRRLELHDSPLRSSEESRPTSPLVTPSDEFPSTTSLSTTTTSSDSAGIPQEQLRTLIYATAAFVAISEQFSASHRDEVRMPTSPSRPTSPLLARGLTHLGHCSSPPATPPPRSATVGPGVMRANRRWTGDFPQRSASASIEASLAALTGRDEGVEDPPIEPAPGFLPRRPTGLTIPTGETPVRHSISLAEPSTPVAVAPVFKMTRASMPPPARQTEEVLMDGEEDGEGEGVIGGRLIYHWWLSRRWGSADFYFVWSFYVFGYF</sequence>
<reference evidence="2 3" key="1">
    <citation type="journal article" date="2018" name="Nat. Ecol. Evol.">
        <title>Pezizomycetes genomes reveal the molecular basis of ectomycorrhizal truffle lifestyle.</title>
        <authorList>
            <person name="Murat C."/>
            <person name="Payen T."/>
            <person name="Noel B."/>
            <person name="Kuo A."/>
            <person name="Morin E."/>
            <person name="Chen J."/>
            <person name="Kohler A."/>
            <person name="Krizsan K."/>
            <person name="Balestrini R."/>
            <person name="Da Silva C."/>
            <person name="Montanini B."/>
            <person name="Hainaut M."/>
            <person name="Levati E."/>
            <person name="Barry K.W."/>
            <person name="Belfiori B."/>
            <person name="Cichocki N."/>
            <person name="Clum A."/>
            <person name="Dockter R.B."/>
            <person name="Fauchery L."/>
            <person name="Guy J."/>
            <person name="Iotti M."/>
            <person name="Le Tacon F."/>
            <person name="Lindquist E.A."/>
            <person name="Lipzen A."/>
            <person name="Malagnac F."/>
            <person name="Mello A."/>
            <person name="Molinier V."/>
            <person name="Miyauchi S."/>
            <person name="Poulain J."/>
            <person name="Riccioni C."/>
            <person name="Rubini A."/>
            <person name="Sitrit Y."/>
            <person name="Splivallo R."/>
            <person name="Traeger S."/>
            <person name="Wang M."/>
            <person name="Zifcakova L."/>
            <person name="Wipf D."/>
            <person name="Zambonelli A."/>
            <person name="Paolocci F."/>
            <person name="Nowrousian M."/>
            <person name="Ottonello S."/>
            <person name="Baldrian P."/>
            <person name="Spatafora J.W."/>
            <person name="Henrissat B."/>
            <person name="Nagy L.G."/>
            <person name="Aury J.M."/>
            <person name="Wincker P."/>
            <person name="Grigoriev I.V."/>
            <person name="Bonfante P."/>
            <person name="Martin F.M."/>
        </authorList>
    </citation>
    <scope>NUCLEOTIDE SEQUENCE [LARGE SCALE GENOMIC DNA]</scope>
    <source>
        <strain evidence="2 3">RN42</strain>
    </source>
</reference>
<dbReference type="OrthoDB" id="5404323at2759"/>
<keyword evidence="3" id="KW-1185">Reference proteome</keyword>
<dbReference type="Proteomes" id="UP000275078">
    <property type="component" value="Unassembled WGS sequence"/>
</dbReference>
<name>A0A3N4HRF2_ASCIM</name>
<evidence type="ECO:0000256" key="1">
    <source>
        <dbReference type="SAM" id="MobiDB-lite"/>
    </source>
</evidence>
<feature type="region of interest" description="Disordered" evidence="1">
    <location>
        <begin position="58"/>
        <end position="86"/>
    </location>
</feature>
<proteinExistence type="predicted"/>
<feature type="compositionally biased region" description="Low complexity" evidence="1">
    <location>
        <begin position="320"/>
        <end position="333"/>
    </location>
</feature>
<evidence type="ECO:0000313" key="2">
    <source>
        <dbReference type="EMBL" id="RPA74621.1"/>
    </source>
</evidence>
<gene>
    <name evidence="2" type="ORF">BJ508DRAFT_33482</name>
</gene>
<dbReference type="AlphaFoldDB" id="A0A3N4HRF2"/>
<feature type="region of interest" description="Disordered" evidence="1">
    <location>
        <begin position="295"/>
        <end position="336"/>
    </location>
</feature>
<protein>
    <submittedName>
        <fullName evidence="2">Uncharacterized protein</fullName>
    </submittedName>
</protein>
<evidence type="ECO:0000313" key="3">
    <source>
        <dbReference type="Proteomes" id="UP000275078"/>
    </source>
</evidence>
<feature type="compositionally biased region" description="Basic and acidic residues" evidence="1">
    <location>
        <begin position="295"/>
        <end position="306"/>
    </location>
</feature>